<evidence type="ECO:0000256" key="5">
    <source>
        <dbReference type="SAM" id="Phobius"/>
    </source>
</evidence>
<name>A0A7X2MWV7_9CLOT</name>
<protein>
    <submittedName>
        <fullName evidence="7">STAS domain-containing protein</fullName>
    </submittedName>
</protein>
<evidence type="ECO:0000256" key="4">
    <source>
        <dbReference type="ARBA" id="ARBA00023136"/>
    </source>
</evidence>
<dbReference type="InterPro" id="IPR036513">
    <property type="entry name" value="STAS_dom_sf"/>
</dbReference>
<feature type="transmembrane region" description="Helical" evidence="5">
    <location>
        <begin position="123"/>
        <end position="143"/>
    </location>
</feature>
<dbReference type="EMBL" id="VULX01000003">
    <property type="protein sequence ID" value="MSR90568.1"/>
    <property type="molecule type" value="Genomic_DNA"/>
</dbReference>
<keyword evidence="3 5" id="KW-1133">Transmembrane helix</keyword>
<dbReference type="InterPro" id="IPR011547">
    <property type="entry name" value="SLC26A/SulP_dom"/>
</dbReference>
<reference evidence="7 8" key="1">
    <citation type="submission" date="2019-08" db="EMBL/GenBank/DDBJ databases">
        <title>In-depth cultivation of the pig gut microbiome towards novel bacterial diversity and tailored functional studies.</title>
        <authorList>
            <person name="Wylensek D."/>
            <person name="Hitch T.C.A."/>
            <person name="Clavel T."/>
        </authorList>
    </citation>
    <scope>NUCLEOTIDE SEQUENCE [LARGE SCALE GENOMIC DNA]</scope>
    <source>
        <strain evidence="7 8">WCA-383-APC-5B</strain>
    </source>
</reference>
<feature type="transmembrane region" description="Helical" evidence="5">
    <location>
        <begin position="21"/>
        <end position="44"/>
    </location>
</feature>
<sequence>MKPKLLQIIKHRDQELKNGQIFKDVIAGIIVAIIALPLSIALAISSGVAPEKGLITAIIAGFFISFLGGSRVQIGGPTAAFVVIIFGIIQKHGLDGLIMATIMAGILLVIFGICKFGSLIKYIPYPITVGFTTGIAITLFTTQVKDFLGLQIDKVPSEFLPKWASYFAHLNTINYMAFLLGAIALIIMIVWPKINKMIPGSLVALIVITLAAYLFKLNVPTIGSTFGEISSKISGITVPKVDLETVIKLIKPAFTIAILASIESLLSAVVADGMIGKKHNSNMELIGQGVANIASGLFGGIPATGAIARTAANVKNGGRTPIAGITHAVTLFLIMIIFMPLAKYIPLTVLAAILMIVSYNMSELKVFKAMLKGPKSDVIILITTCLLTVIFDLVVAIEIGMVIAMFLFMRRMANNLEVNMMDSDECAEFTELNGIDTSNIGKGIVVYEIEGALFFGAVDTFMDAIKKIDSESSVLILRMRHVSMLDATGYKVLKNIEEKCNKDNIKLVMSGVNDQPYKVMKNMGMVKRLGKERFNRKFKDAVILSNRLISE</sequence>
<dbReference type="Proteomes" id="UP000460287">
    <property type="component" value="Unassembled WGS sequence"/>
</dbReference>
<evidence type="ECO:0000256" key="1">
    <source>
        <dbReference type="ARBA" id="ARBA00004141"/>
    </source>
</evidence>
<comment type="caution">
    <text evidence="7">The sequence shown here is derived from an EMBL/GenBank/DDBJ whole genome shotgun (WGS) entry which is preliminary data.</text>
</comment>
<feature type="transmembrane region" description="Helical" evidence="5">
    <location>
        <begin position="197"/>
        <end position="215"/>
    </location>
</feature>
<accession>A0A7X2MWV7</accession>
<dbReference type="GO" id="GO:0016020">
    <property type="term" value="C:membrane"/>
    <property type="evidence" value="ECO:0007669"/>
    <property type="project" value="UniProtKB-SubCell"/>
</dbReference>
<evidence type="ECO:0000259" key="6">
    <source>
        <dbReference type="PROSITE" id="PS50801"/>
    </source>
</evidence>
<feature type="transmembrane region" description="Helical" evidence="5">
    <location>
        <begin position="379"/>
        <end position="408"/>
    </location>
</feature>
<dbReference type="Pfam" id="PF01740">
    <property type="entry name" value="STAS"/>
    <property type="match status" value="1"/>
</dbReference>
<organism evidence="7 8">
    <name type="scientific">Inconstantimicrobium porci</name>
    <dbReference type="NCBI Taxonomy" id="2652291"/>
    <lineage>
        <taxon>Bacteria</taxon>
        <taxon>Bacillati</taxon>
        <taxon>Bacillota</taxon>
        <taxon>Clostridia</taxon>
        <taxon>Eubacteriales</taxon>
        <taxon>Clostridiaceae</taxon>
        <taxon>Inconstantimicrobium</taxon>
    </lineage>
</organism>
<feature type="domain" description="STAS" evidence="6">
    <location>
        <begin position="443"/>
        <end position="545"/>
    </location>
</feature>
<keyword evidence="4 5" id="KW-0472">Membrane</keyword>
<feature type="transmembrane region" description="Helical" evidence="5">
    <location>
        <begin position="163"/>
        <end position="190"/>
    </location>
</feature>
<dbReference type="Pfam" id="PF00916">
    <property type="entry name" value="Sulfate_transp"/>
    <property type="match status" value="1"/>
</dbReference>
<proteinExistence type="predicted"/>
<keyword evidence="8" id="KW-1185">Reference proteome</keyword>
<dbReference type="CDD" id="cd07042">
    <property type="entry name" value="STAS_SulP_like_sulfate_transporter"/>
    <property type="match status" value="1"/>
</dbReference>
<dbReference type="RefSeq" id="WP_154530454.1">
    <property type="nucleotide sequence ID" value="NZ_VULX01000003.1"/>
</dbReference>
<evidence type="ECO:0000256" key="2">
    <source>
        <dbReference type="ARBA" id="ARBA00022692"/>
    </source>
</evidence>
<feature type="transmembrane region" description="Helical" evidence="5">
    <location>
        <begin position="96"/>
        <end position="116"/>
    </location>
</feature>
<evidence type="ECO:0000313" key="7">
    <source>
        <dbReference type="EMBL" id="MSR90568.1"/>
    </source>
</evidence>
<evidence type="ECO:0000256" key="3">
    <source>
        <dbReference type="ARBA" id="ARBA00022989"/>
    </source>
</evidence>
<comment type="subcellular location">
    <subcellularLocation>
        <location evidence="1">Membrane</location>
        <topology evidence="1">Multi-pass membrane protein</topology>
    </subcellularLocation>
</comment>
<dbReference type="InterPro" id="IPR002645">
    <property type="entry name" value="STAS_dom"/>
</dbReference>
<dbReference type="SUPFAM" id="SSF52091">
    <property type="entry name" value="SpoIIaa-like"/>
    <property type="match status" value="1"/>
</dbReference>
<dbReference type="PROSITE" id="PS50801">
    <property type="entry name" value="STAS"/>
    <property type="match status" value="1"/>
</dbReference>
<feature type="transmembrane region" description="Helical" evidence="5">
    <location>
        <begin position="253"/>
        <end position="275"/>
    </location>
</feature>
<evidence type="ECO:0000313" key="8">
    <source>
        <dbReference type="Proteomes" id="UP000460287"/>
    </source>
</evidence>
<dbReference type="GO" id="GO:0055085">
    <property type="term" value="P:transmembrane transport"/>
    <property type="evidence" value="ECO:0007669"/>
    <property type="project" value="InterPro"/>
</dbReference>
<gene>
    <name evidence="7" type="ORF">FYJ33_03850</name>
</gene>
<dbReference type="AlphaFoldDB" id="A0A7X2MWV7"/>
<feature type="transmembrane region" description="Helical" evidence="5">
    <location>
        <begin position="50"/>
        <end position="67"/>
    </location>
</feature>
<feature type="transmembrane region" description="Helical" evidence="5">
    <location>
        <begin position="74"/>
        <end position="90"/>
    </location>
</feature>
<dbReference type="InterPro" id="IPR001902">
    <property type="entry name" value="SLC26A/SulP_fam"/>
</dbReference>
<dbReference type="Gene3D" id="3.30.750.24">
    <property type="entry name" value="STAS domain"/>
    <property type="match status" value="1"/>
</dbReference>
<feature type="transmembrane region" description="Helical" evidence="5">
    <location>
        <begin position="329"/>
        <end position="359"/>
    </location>
</feature>
<keyword evidence="2 5" id="KW-0812">Transmembrane</keyword>
<dbReference type="PANTHER" id="PTHR11814">
    <property type="entry name" value="SULFATE TRANSPORTER"/>
    <property type="match status" value="1"/>
</dbReference>